<dbReference type="InterPro" id="IPR018745">
    <property type="entry name" value="MpsC"/>
</dbReference>
<accession>A0ABW5R4B2</accession>
<reference evidence="3" key="1">
    <citation type="journal article" date="2019" name="Int. J. Syst. Evol. Microbiol.">
        <title>The Global Catalogue of Microorganisms (GCM) 10K type strain sequencing project: providing services to taxonomists for standard genome sequencing and annotation.</title>
        <authorList>
            <consortium name="The Broad Institute Genomics Platform"/>
            <consortium name="The Broad Institute Genome Sequencing Center for Infectious Disease"/>
            <person name="Wu L."/>
            <person name="Ma J."/>
        </authorList>
    </citation>
    <scope>NUCLEOTIDE SEQUENCE [LARGE SCALE GENOMIC DNA]</scope>
    <source>
        <strain evidence="3">TISTR 1827</strain>
    </source>
</reference>
<comment type="caution">
    <text evidence="2">The sequence shown here is derived from an EMBL/GenBank/DDBJ whole genome shotgun (WGS) entry which is preliminary data.</text>
</comment>
<sequence>MKRELSPGELKQEIIKIYNTINQEIFGVGIKSQKIDVVGDKVLIFATHKRIPALKVLDGEHRSITASVDMLIMEVNKKRLKEELERSLGLDIVAVLKDYDPEAEISGTIIIFKHKLAP</sequence>
<proteinExistence type="predicted"/>
<protein>
    <submittedName>
        <fullName evidence="2">Na-translocating system protein MpsC family protein</fullName>
    </submittedName>
</protein>
<dbReference type="RefSeq" id="WP_379279117.1">
    <property type="nucleotide sequence ID" value="NZ_JBHUGT010000039.1"/>
</dbReference>
<evidence type="ECO:0000313" key="3">
    <source>
        <dbReference type="Proteomes" id="UP001597493"/>
    </source>
</evidence>
<dbReference type="Proteomes" id="UP001597493">
    <property type="component" value="Unassembled WGS sequence"/>
</dbReference>
<evidence type="ECO:0000313" key="2">
    <source>
        <dbReference type="EMBL" id="MFD2663330.1"/>
    </source>
</evidence>
<dbReference type="EMBL" id="JBHUMY010000041">
    <property type="protein sequence ID" value="MFD2663330.1"/>
    <property type="molecule type" value="Genomic_DNA"/>
</dbReference>
<gene>
    <name evidence="2" type="ORF">ACFSW5_24125</name>
</gene>
<evidence type="ECO:0000259" key="1">
    <source>
        <dbReference type="Pfam" id="PF10057"/>
    </source>
</evidence>
<feature type="domain" description="Na+-translocating membrane potential-generating system MpsC" evidence="1">
    <location>
        <begin position="8"/>
        <end position="113"/>
    </location>
</feature>
<dbReference type="Pfam" id="PF10057">
    <property type="entry name" value="MpsC"/>
    <property type="match status" value="1"/>
</dbReference>
<name>A0ABW5R4B2_9BACL</name>
<keyword evidence="3" id="KW-1185">Reference proteome</keyword>
<organism evidence="2 3">
    <name type="scientific">Paenibacillus thailandensis</name>
    <dbReference type="NCBI Taxonomy" id="393250"/>
    <lineage>
        <taxon>Bacteria</taxon>
        <taxon>Bacillati</taxon>
        <taxon>Bacillota</taxon>
        <taxon>Bacilli</taxon>
        <taxon>Bacillales</taxon>
        <taxon>Paenibacillaceae</taxon>
        <taxon>Paenibacillus</taxon>
    </lineage>
</organism>